<name>A0A1L7WN32_9HELO</name>
<dbReference type="GO" id="GO:0016712">
    <property type="term" value="F:oxidoreductase activity, acting on paired donors, with incorporation or reduction of molecular oxygen, reduced flavin or flavoprotein as one donor, and incorporation of one atom of oxygen"/>
    <property type="evidence" value="ECO:0007669"/>
    <property type="project" value="InterPro"/>
</dbReference>
<dbReference type="Pfam" id="PF00067">
    <property type="entry name" value="p450"/>
    <property type="match status" value="1"/>
</dbReference>
<protein>
    <submittedName>
        <fullName evidence="10">Related to n-alkane-inducible cytochrome P450</fullName>
    </submittedName>
</protein>
<dbReference type="OrthoDB" id="1470350at2759"/>
<evidence type="ECO:0000256" key="9">
    <source>
        <dbReference type="RuleBase" id="RU000461"/>
    </source>
</evidence>
<evidence type="ECO:0000256" key="6">
    <source>
        <dbReference type="ARBA" id="ARBA00023004"/>
    </source>
</evidence>
<evidence type="ECO:0000256" key="5">
    <source>
        <dbReference type="ARBA" id="ARBA00023002"/>
    </source>
</evidence>
<evidence type="ECO:0000256" key="8">
    <source>
        <dbReference type="PIRSR" id="PIRSR602402-1"/>
    </source>
</evidence>
<sequence length="534" mass="61015">MSYLYIKEILAAFTAWVVFVQVRNWLRWRSLNKWAAAQGCKEPPNVPNHLPGGIERYGFVIQLLLGRLKNFDFLDDNIRKRNQDMGCNTFRIHNAFNETILSTCDPENIQAILATRFHDFDLGPQRHKMFEEMLGHGIFTAEGEKWSHFRRQLKPQFARDQVSDLEATERHLNVLFKVLPEENQAGWIESVDLLPLLYRLTMDLSTEFLFGQSVNSQSNALYSLDSGNTSTTEALEQIAFSEAMQYAQEFIAWRFRIRMFYVFITKDKFKAACATVQNFTSRFVSLALSPDRKHVTETAKGKPKFTLIDELVKETRDPIELRDQMLHVLLAGRDTTSATIGWAILLLSRSPTEFNKLRSAILAQFGTENNPISEPTFESLKACKEITYVIYETLRLYPLVPLNGRFALKDTVLPTGGGPDRKSPIAVKKGEQVGFSTYIMHRRRDIWGSDADEFRPSRWEGRKLGWEFVPFSGGPRVCLGQQYALNNAGYVLAKLLQRYDQIEALDMVKPLKKGLAIVLAPGDGVKVRMHRASA</sequence>
<evidence type="ECO:0000256" key="3">
    <source>
        <dbReference type="ARBA" id="ARBA00022617"/>
    </source>
</evidence>
<dbReference type="EMBL" id="FJOG01000004">
    <property type="protein sequence ID" value="CZR54184.1"/>
    <property type="molecule type" value="Genomic_DNA"/>
</dbReference>
<comment type="cofactor">
    <cofactor evidence="1 8">
        <name>heme</name>
        <dbReference type="ChEBI" id="CHEBI:30413"/>
    </cofactor>
</comment>
<dbReference type="InterPro" id="IPR002402">
    <property type="entry name" value="Cyt_P450_E_grp-II"/>
</dbReference>
<evidence type="ECO:0000256" key="1">
    <source>
        <dbReference type="ARBA" id="ARBA00001971"/>
    </source>
</evidence>
<dbReference type="CDD" id="cd11063">
    <property type="entry name" value="CYP52"/>
    <property type="match status" value="1"/>
</dbReference>
<dbReference type="PRINTS" id="PR00464">
    <property type="entry name" value="EP450II"/>
</dbReference>
<dbReference type="PRINTS" id="PR01239">
    <property type="entry name" value="EP450IICYP52"/>
</dbReference>
<keyword evidence="6 8" id="KW-0408">Iron</keyword>
<dbReference type="GO" id="GO:0005506">
    <property type="term" value="F:iron ion binding"/>
    <property type="evidence" value="ECO:0007669"/>
    <property type="project" value="InterPro"/>
</dbReference>
<accession>A0A1L7WN32</accession>
<organism evidence="10 11">
    <name type="scientific">Phialocephala subalpina</name>
    <dbReference type="NCBI Taxonomy" id="576137"/>
    <lineage>
        <taxon>Eukaryota</taxon>
        <taxon>Fungi</taxon>
        <taxon>Dikarya</taxon>
        <taxon>Ascomycota</taxon>
        <taxon>Pezizomycotina</taxon>
        <taxon>Leotiomycetes</taxon>
        <taxon>Helotiales</taxon>
        <taxon>Mollisiaceae</taxon>
        <taxon>Phialocephala</taxon>
        <taxon>Phialocephala fortinii species complex</taxon>
    </lineage>
</organism>
<evidence type="ECO:0000313" key="10">
    <source>
        <dbReference type="EMBL" id="CZR54184.1"/>
    </source>
</evidence>
<dbReference type="PANTHER" id="PTHR24287">
    <property type="entry name" value="P450, PUTATIVE (EUROFUNG)-RELATED"/>
    <property type="match status" value="1"/>
</dbReference>
<dbReference type="STRING" id="576137.A0A1L7WN32"/>
<dbReference type="InterPro" id="IPR017972">
    <property type="entry name" value="Cyt_P450_CS"/>
</dbReference>
<keyword evidence="5 9" id="KW-0560">Oxidoreductase</keyword>
<dbReference type="InterPro" id="IPR047146">
    <property type="entry name" value="Cyt_P450_E_CYP52_fungi"/>
</dbReference>
<dbReference type="SUPFAM" id="SSF48264">
    <property type="entry name" value="Cytochrome P450"/>
    <property type="match status" value="1"/>
</dbReference>
<keyword evidence="7 9" id="KW-0503">Monooxygenase</keyword>
<dbReference type="Proteomes" id="UP000184330">
    <property type="component" value="Unassembled WGS sequence"/>
</dbReference>
<dbReference type="AlphaFoldDB" id="A0A1L7WN32"/>
<evidence type="ECO:0000313" key="11">
    <source>
        <dbReference type="Proteomes" id="UP000184330"/>
    </source>
</evidence>
<keyword evidence="11" id="KW-1185">Reference proteome</keyword>
<feature type="binding site" description="axial binding residue" evidence="8">
    <location>
        <position position="478"/>
    </location>
    <ligand>
        <name>heme</name>
        <dbReference type="ChEBI" id="CHEBI:30413"/>
    </ligand>
    <ligandPart>
        <name>Fe</name>
        <dbReference type="ChEBI" id="CHEBI:18248"/>
    </ligandPart>
</feature>
<dbReference type="InterPro" id="IPR001128">
    <property type="entry name" value="Cyt_P450"/>
</dbReference>
<dbReference type="PANTHER" id="PTHR24287:SF1">
    <property type="entry name" value="P450, PUTATIVE (EUROFUNG)-RELATED"/>
    <property type="match status" value="1"/>
</dbReference>
<evidence type="ECO:0000256" key="7">
    <source>
        <dbReference type="ARBA" id="ARBA00023033"/>
    </source>
</evidence>
<evidence type="ECO:0000256" key="4">
    <source>
        <dbReference type="ARBA" id="ARBA00022723"/>
    </source>
</evidence>
<keyword evidence="4 8" id="KW-0479">Metal-binding</keyword>
<dbReference type="InterPro" id="IPR002974">
    <property type="entry name" value="Cyt_P450_E_CYP52_ascomycetes"/>
</dbReference>
<dbReference type="PROSITE" id="PS00086">
    <property type="entry name" value="CYTOCHROME_P450"/>
    <property type="match status" value="1"/>
</dbReference>
<dbReference type="InterPro" id="IPR036396">
    <property type="entry name" value="Cyt_P450_sf"/>
</dbReference>
<proteinExistence type="inferred from homology"/>
<evidence type="ECO:0000256" key="2">
    <source>
        <dbReference type="ARBA" id="ARBA00010617"/>
    </source>
</evidence>
<gene>
    <name evidence="10" type="ORF">PAC_04067</name>
</gene>
<reference evidence="10 11" key="1">
    <citation type="submission" date="2016-03" db="EMBL/GenBank/DDBJ databases">
        <authorList>
            <person name="Ploux O."/>
        </authorList>
    </citation>
    <scope>NUCLEOTIDE SEQUENCE [LARGE SCALE GENOMIC DNA]</scope>
    <source>
        <strain evidence="10 11">UAMH 11012</strain>
    </source>
</reference>
<dbReference type="Gene3D" id="1.10.630.10">
    <property type="entry name" value="Cytochrome P450"/>
    <property type="match status" value="1"/>
</dbReference>
<dbReference type="GO" id="GO:0020037">
    <property type="term" value="F:heme binding"/>
    <property type="evidence" value="ECO:0007669"/>
    <property type="project" value="InterPro"/>
</dbReference>
<keyword evidence="3 8" id="KW-0349">Heme</keyword>
<dbReference type="PRINTS" id="PR00385">
    <property type="entry name" value="P450"/>
</dbReference>
<comment type="similarity">
    <text evidence="2 9">Belongs to the cytochrome P450 family.</text>
</comment>